<reference evidence="2 3" key="1">
    <citation type="submission" date="2018-10" db="EMBL/GenBank/DDBJ databases">
        <authorList>
            <consortium name="IHU Genomes"/>
        </authorList>
    </citation>
    <scope>NUCLEOTIDE SEQUENCE [LARGE SCALE GENOMIC DNA]</scope>
    <source>
        <strain evidence="2 3">A1</strain>
    </source>
</reference>
<dbReference type="GO" id="GO:0032451">
    <property type="term" value="F:demethylase activity"/>
    <property type="evidence" value="ECO:0007669"/>
    <property type="project" value="TreeGrafter"/>
</dbReference>
<dbReference type="PANTHER" id="PTHR12463">
    <property type="entry name" value="OXYGENASE-RELATED"/>
    <property type="match status" value="1"/>
</dbReference>
<evidence type="ECO:0000313" key="3">
    <source>
        <dbReference type="Proteomes" id="UP000594342"/>
    </source>
</evidence>
<dbReference type="Proteomes" id="UP000594342">
    <property type="component" value="Unassembled WGS sequence"/>
</dbReference>
<comment type="caution">
    <text evidence="2">The sequence shown here is derived from an EMBL/GenBank/DDBJ whole genome shotgun (WGS) entry which is preliminary data.</text>
</comment>
<dbReference type="InterPro" id="IPR032857">
    <property type="entry name" value="ALKBH4"/>
</dbReference>
<evidence type="ECO:0000313" key="2">
    <source>
        <dbReference type="EMBL" id="VBB18320.1"/>
    </source>
</evidence>
<proteinExistence type="predicted"/>
<dbReference type="SUPFAM" id="SSF51197">
    <property type="entry name" value="Clavaminate synthase-like"/>
    <property type="match status" value="1"/>
</dbReference>
<dbReference type="Pfam" id="PF13532">
    <property type="entry name" value="2OG-FeII_Oxy_2"/>
    <property type="match status" value="1"/>
</dbReference>
<dbReference type="InterPro" id="IPR027450">
    <property type="entry name" value="AlkB-like"/>
</dbReference>
<name>A0A5K0U931_9VIRU</name>
<dbReference type="InterPro" id="IPR005123">
    <property type="entry name" value="Oxoglu/Fe-dep_dioxygenase_dom"/>
</dbReference>
<dbReference type="InterPro" id="IPR037151">
    <property type="entry name" value="AlkB-like_sf"/>
</dbReference>
<keyword evidence="3" id="KW-1185">Reference proteome</keyword>
<evidence type="ECO:0000259" key="1">
    <source>
        <dbReference type="PROSITE" id="PS51471"/>
    </source>
</evidence>
<feature type="domain" description="Fe2OG dioxygenase" evidence="1">
    <location>
        <begin position="138"/>
        <end position="264"/>
    </location>
</feature>
<dbReference type="PROSITE" id="PS51471">
    <property type="entry name" value="FE2OG_OXY"/>
    <property type="match status" value="1"/>
</dbReference>
<sequence length="293" mass="32950">MTDTTDTSGDTITETVRAVSYRDSPLNSLHGLHLFDDIMNVDTEQELLKYINSIIQAKSETVTGDASTKPSNMEVKSRTCIHFGHVFDPVTLKVATSPNENNDSKNTTSSKTTIPQMLRSVVSDIFNKSGLDLLKSWSYDQITINQYSSERKSGIGSHVDTHSVFDDLIVVISLGAPTVLRFDLPDPRTTPIDQSVKSRVLYNPDPVLPIRVDLWVKPRSLLIMSGMSRYLYKHRIQVRRFDVDPEGSTIKREVRTSITIRKVRTDGKCECSYPVMCDYQNPASLHVPDRLGK</sequence>
<dbReference type="EMBL" id="UPSH01000001">
    <property type="protein sequence ID" value="VBB18320.1"/>
    <property type="molecule type" value="Genomic_DNA"/>
</dbReference>
<accession>A0A5K0U931</accession>
<gene>
    <name evidence="2" type="ORF">YASMINEVIRUS_783</name>
</gene>
<dbReference type="Gene3D" id="2.60.120.590">
    <property type="entry name" value="Alpha-ketoglutarate-dependent dioxygenase AlkB-like"/>
    <property type="match status" value="1"/>
</dbReference>
<dbReference type="GO" id="GO:0016491">
    <property type="term" value="F:oxidoreductase activity"/>
    <property type="evidence" value="ECO:0007669"/>
    <property type="project" value="TreeGrafter"/>
</dbReference>
<dbReference type="GO" id="GO:0070988">
    <property type="term" value="P:demethylation"/>
    <property type="evidence" value="ECO:0007669"/>
    <property type="project" value="InterPro"/>
</dbReference>
<organism evidence="2 3">
    <name type="scientific">Yasminevirus sp. GU-2018</name>
    <dbReference type="NCBI Taxonomy" id="2420051"/>
    <lineage>
        <taxon>Viruses</taxon>
        <taxon>Varidnaviria</taxon>
        <taxon>Bamfordvirae</taxon>
        <taxon>Nucleocytoviricota</taxon>
        <taxon>Megaviricetes</taxon>
        <taxon>Imitervirales</taxon>
        <taxon>Mimiviridae</taxon>
        <taxon>Klosneuvirinae</taxon>
        <taxon>Yasminevirus</taxon>
        <taxon>Yasminevirus saudimassiliense</taxon>
    </lineage>
</organism>
<protein>
    <submittedName>
        <fullName evidence="2">Alkylated DNA repair protein alkB</fullName>
    </submittedName>
</protein>
<dbReference type="PANTHER" id="PTHR12463:SF1">
    <property type="entry name" value="2-OXOGLUTARATE AND FE-DEPENDENT OXYGENASE FAMILY PROTEIN"/>
    <property type="match status" value="1"/>
</dbReference>